<evidence type="ECO:0000313" key="2">
    <source>
        <dbReference type="Proteomes" id="UP000190229"/>
    </source>
</evidence>
<evidence type="ECO:0000313" key="1">
    <source>
        <dbReference type="EMBL" id="OPG16910.1"/>
    </source>
</evidence>
<evidence type="ECO:0008006" key="3">
    <source>
        <dbReference type="Google" id="ProtNLM"/>
    </source>
</evidence>
<dbReference type="AlphaFoldDB" id="A0A1V4EVP5"/>
<accession>A0A1V4EVP5</accession>
<sequence>MISAHEMVERAHALYQEVLLAIDNGRVETLPYLAYERTSILQKLVLSLQSDTISELQLNKLYDETQEIAERISVIIKQHSQEFSSFVKASPALRAYQMNQSMSSRKFE</sequence>
<reference evidence="1 2" key="1">
    <citation type="submission" date="2017-02" db="EMBL/GenBank/DDBJ databases">
        <title>Draft genome of Acidibacillus ferrooxidans Huett2.</title>
        <authorList>
            <person name="Schopf S."/>
        </authorList>
    </citation>
    <scope>NUCLEOTIDE SEQUENCE [LARGE SCALE GENOMIC DNA]</scope>
    <source>
        <strain evidence="1 2">Huett2</strain>
    </source>
</reference>
<name>A0A1V4EVP5_9BACL</name>
<organism evidence="1 2">
    <name type="scientific">Ferroacidibacillus organovorans</name>
    <dbReference type="NCBI Taxonomy" id="1765683"/>
    <lineage>
        <taxon>Bacteria</taxon>
        <taxon>Bacillati</taxon>
        <taxon>Bacillota</taxon>
        <taxon>Bacilli</taxon>
        <taxon>Bacillales</taxon>
        <taxon>Alicyclobacillaceae</taxon>
        <taxon>Ferroacidibacillus</taxon>
    </lineage>
</organism>
<comment type="caution">
    <text evidence="1">The sequence shown here is derived from an EMBL/GenBank/DDBJ whole genome shotgun (WGS) entry which is preliminary data.</text>
</comment>
<protein>
    <recommendedName>
        <fullName evidence="3">Flagellar protein FliT</fullName>
    </recommendedName>
</protein>
<dbReference type="EMBL" id="MWPS01000011">
    <property type="protein sequence ID" value="OPG16910.1"/>
    <property type="molecule type" value="Genomic_DNA"/>
</dbReference>
<keyword evidence="2" id="KW-1185">Reference proteome</keyword>
<dbReference type="Proteomes" id="UP000190229">
    <property type="component" value="Unassembled WGS sequence"/>
</dbReference>
<gene>
    <name evidence="1" type="ORF">B2M26_04100</name>
</gene>
<proteinExistence type="predicted"/>